<dbReference type="GO" id="GO:1990716">
    <property type="term" value="C:axonemal central apparatus"/>
    <property type="evidence" value="ECO:0007669"/>
    <property type="project" value="TreeGrafter"/>
</dbReference>
<dbReference type="AlphaFoldDB" id="A0A183JQB3"/>
<evidence type="ECO:0000313" key="3">
    <source>
        <dbReference type="WBParaSite" id="SCUD_0000490101-mRNA-1"/>
    </source>
</evidence>
<keyword evidence="2" id="KW-1185">Reference proteome</keyword>
<proteinExistence type="predicted"/>
<dbReference type="GO" id="GO:1904158">
    <property type="term" value="P:axonemal central apparatus assembly"/>
    <property type="evidence" value="ECO:0007669"/>
    <property type="project" value="TreeGrafter"/>
</dbReference>
<dbReference type="InterPro" id="IPR026173">
    <property type="entry name" value="SPAG17"/>
</dbReference>
<protein>
    <submittedName>
        <fullName evidence="3">Major sperm protein</fullName>
    </submittedName>
</protein>
<dbReference type="WBParaSite" id="SCUD_0000490101-mRNA-1">
    <property type="protein sequence ID" value="SCUD_0000490101-mRNA-1"/>
    <property type="gene ID" value="SCUD_0000490101"/>
</dbReference>
<evidence type="ECO:0000313" key="2">
    <source>
        <dbReference type="Proteomes" id="UP000279833"/>
    </source>
</evidence>
<organism evidence="3">
    <name type="scientific">Schistosoma curassoni</name>
    <dbReference type="NCBI Taxonomy" id="6186"/>
    <lineage>
        <taxon>Eukaryota</taxon>
        <taxon>Metazoa</taxon>
        <taxon>Spiralia</taxon>
        <taxon>Lophotrochozoa</taxon>
        <taxon>Platyhelminthes</taxon>
        <taxon>Trematoda</taxon>
        <taxon>Digenea</taxon>
        <taxon>Strigeidida</taxon>
        <taxon>Schistosomatoidea</taxon>
        <taxon>Schistosomatidae</taxon>
        <taxon>Schistosoma</taxon>
    </lineage>
</organism>
<reference evidence="3" key="1">
    <citation type="submission" date="2016-06" db="UniProtKB">
        <authorList>
            <consortium name="WormBaseParasite"/>
        </authorList>
    </citation>
    <scope>IDENTIFICATION</scope>
</reference>
<dbReference type="Proteomes" id="UP000279833">
    <property type="component" value="Unassembled WGS sequence"/>
</dbReference>
<dbReference type="PANTHER" id="PTHR21963:SF1">
    <property type="entry name" value="SPERM-ASSOCIATED ANTIGEN 17"/>
    <property type="match status" value="1"/>
</dbReference>
<accession>A0A183JQB3</accession>
<evidence type="ECO:0000313" key="1">
    <source>
        <dbReference type="EMBL" id="VDO91431.1"/>
    </source>
</evidence>
<dbReference type="STRING" id="6186.A0A183JQB3"/>
<reference evidence="1 2" key="2">
    <citation type="submission" date="2018-11" db="EMBL/GenBank/DDBJ databases">
        <authorList>
            <consortium name="Pathogen Informatics"/>
        </authorList>
    </citation>
    <scope>NUCLEOTIDE SEQUENCE [LARGE SCALE GENOMIC DNA]</scope>
    <source>
        <strain evidence="1">Dakar</strain>
        <strain evidence="2">Dakar, Senegal</strain>
    </source>
</reference>
<name>A0A183JQB3_9TREM</name>
<dbReference type="EMBL" id="UZAK01007071">
    <property type="protein sequence ID" value="VDO91431.1"/>
    <property type="molecule type" value="Genomic_DNA"/>
</dbReference>
<sequence length="289" mass="33107">MYFYLLSEDNHSTHVPLDAVALAKQKQLRVPKYLYAKRPSLPKCNNGVNGISHATNFNVKQALIEDPVRRRALFTSIIGGPPFGQFSLRRMRGLRLTPSRINVGVLPYGVTRSFSVKLVNWGPETAYFKIKQLPIQSGIRVFYTPGPIPAGLSRRLTIEVSNQRQDRLESYPFNQQIDDRGLKQTANHDAPKKSRHSNIKWDIDKYNEENSKDIENDNYNIDNDELKEKLSIDDKIITFSEHLEITTDTHILYLLITGCRIENYSSVQSSMLNASEDIIKPRFIQPLMS</sequence>
<gene>
    <name evidence="1" type="ORF">SCUD_LOCUS4899</name>
</gene>
<dbReference type="PANTHER" id="PTHR21963">
    <property type="entry name" value="PF6"/>
    <property type="match status" value="1"/>
</dbReference>